<keyword evidence="2" id="KW-1185">Reference proteome</keyword>
<proteinExistence type="predicted"/>
<comment type="caution">
    <text evidence="1">The sequence shown here is derived from an EMBL/GenBank/DDBJ whole genome shotgun (WGS) entry which is preliminary data.</text>
</comment>
<dbReference type="Proteomes" id="UP001204772">
    <property type="component" value="Unassembled WGS sequence"/>
</dbReference>
<dbReference type="RefSeq" id="WP_253530034.1">
    <property type="nucleotide sequence ID" value="NZ_JAMZEL010000008.1"/>
</dbReference>
<organism evidence="1 2">
    <name type="scientific">Runella salmonicolor</name>
    <dbReference type="NCBI Taxonomy" id="2950278"/>
    <lineage>
        <taxon>Bacteria</taxon>
        <taxon>Pseudomonadati</taxon>
        <taxon>Bacteroidota</taxon>
        <taxon>Cytophagia</taxon>
        <taxon>Cytophagales</taxon>
        <taxon>Spirosomataceae</taxon>
        <taxon>Runella</taxon>
    </lineage>
</organism>
<dbReference type="Pfam" id="PF18928">
    <property type="entry name" value="DUF5677"/>
    <property type="match status" value="1"/>
</dbReference>
<reference evidence="1 2" key="1">
    <citation type="submission" date="2022-06" db="EMBL/GenBank/DDBJ databases">
        <title>Runella sp. S5 genome sequencing.</title>
        <authorList>
            <person name="Park S."/>
        </authorList>
    </citation>
    <scope>NUCLEOTIDE SEQUENCE [LARGE SCALE GENOMIC DNA]</scope>
    <source>
        <strain evidence="1 2">S5</strain>
    </source>
</reference>
<dbReference type="InterPro" id="IPR043733">
    <property type="entry name" value="DUF5677"/>
</dbReference>
<evidence type="ECO:0000313" key="2">
    <source>
        <dbReference type="Proteomes" id="UP001204772"/>
    </source>
</evidence>
<evidence type="ECO:0000313" key="1">
    <source>
        <dbReference type="EMBL" id="MCP1384470.1"/>
    </source>
</evidence>
<accession>A0ABT1FSJ4</accession>
<protein>
    <submittedName>
        <fullName evidence="1">DUF5677 domain-containing protein</fullName>
    </submittedName>
</protein>
<sequence length="286" mass="34155">MNFKDEFTELFEKLKDYNSHPTENLSETFLCVVKAAFAKCIEYNYFIQSHNSVENSFFHTPFLRGICEDLIVLKYLRKYFSSDKDELLQVYMQYLLKTSIEVQTAYFGQVAPDQISPKKEKIREEIVELEDRLKATMQKNGLNKERIFPSVEHMAIDGKLKQLYDFFYHATSRMVHFSPNILLRMGWYHTDKEGKWGPTIFSSTNFHKYYEQFNKFYAALLFVEFSKTFKTELNLDASFMSIVKKIKKSFSEENFYPELVTFEELNIKRPSDFFRVLKKVIREHEK</sequence>
<gene>
    <name evidence="1" type="ORF">NCI00_18675</name>
</gene>
<dbReference type="EMBL" id="JAMZEL010000008">
    <property type="protein sequence ID" value="MCP1384470.1"/>
    <property type="molecule type" value="Genomic_DNA"/>
</dbReference>
<name>A0ABT1FSJ4_9BACT</name>